<protein>
    <submittedName>
        <fullName evidence="1">Uncharacterized protein</fullName>
    </submittedName>
</protein>
<proteinExistence type="predicted"/>
<evidence type="ECO:0000313" key="1">
    <source>
        <dbReference type="EMBL" id="MBB4064048.1"/>
    </source>
</evidence>
<comment type="caution">
    <text evidence="1">The sequence shown here is derived from an EMBL/GenBank/DDBJ whole genome shotgun (WGS) entry which is preliminary data.</text>
</comment>
<keyword evidence="2" id="KW-1185">Reference proteome</keyword>
<dbReference type="Proteomes" id="UP000528286">
    <property type="component" value="Unassembled WGS sequence"/>
</dbReference>
<gene>
    <name evidence="1" type="ORF">GGR23_001225</name>
</gene>
<name>A0A7W6J3G8_9HYPH</name>
<accession>A0A7W6J3G8</accession>
<dbReference type="EMBL" id="JACIEZ010000002">
    <property type="protein sequence ID" value="MBB4064048.1"/>
    <property type="molecule type" value="Genomic_DNA"/>
</dbReference>
<reference evidence="1 2" key="1">
    <citation type="submission" date="2020-08" db="EMBL/GenBank/DDBJ databases">
        <title>Genomic Encyclopedia of Type Strains, Phase IV (KMG-IV): sequencing the most valuable type-strain genomes for metagenomic binning, comparative biology and taxonomic classification.</title>
        <authorList>
            <person name="Goeker M."/>
        </authorList>
    </citation>
    <scope>NUCLEOTIDE SEQUENCE [LARGE SCALE GENOMIC DNA]</scope>
    <source>
        <strain evidence="1 2">DSM 29853</strain>
    </source>
</reference>
<evidence type="ECO:0000313" key="2">
    <source>
        <dbReference type="Proteomes" id="UP000528286"/>
    </source>
</evidence>
<sequence>MSDTHFLIDPDGVVENIIVGSVSIPGYACIPQTPELVRVGIGWVYDPAHDAFVDPRAPALTGHDPDVQQNEFVWSPEHGTYVNAALAAQESSNA</sequence>
<organism evidence="1 2">
    <name type="scientific">Gellertiella hungarica</name>
    <dbReference type="NCBI Taxonomy" id="1572859"/>
    <lineage>
        <taxon>Bacteria</taxon>
        <taxon>Pseudomonadati</taxon>
        <taxon>Pseudomonadota</taxon>
        <taxon>Alphaproteobacteria</taxon>
        <taxon>Hyphomicrobiales</taxon>
        <taxon>Rhizobiaceae</taxon>
        <taxon>Gellertiella</taxon>
    </lineage>
</organism>
<dbReference type="RefSeq" id="WP_183365290.1">
    <property type="nucleotide sequence ID" value="NZ_JACIEZ010000002.1"/>
</dbReference>
<dbReference type="AlphaFoldDB" id="A0A7W6J3G8"/>